<dbReference type="Proteomes" id="UP000013456">
    <property type="component" value="Chromosome 16"/>
</dbReference>
<protein>
    <submittedName>
        <fullName evidence="1">Uncharacterized protein</fullName>
    </submittedName>
</protein>
<evidence type="ECO:0000313" key="1">
    <source>
        <dbReference type="EMBL" id="EHH24768.1"/>
    </source>
</evidence>
<sequence length="59" mass="6339">MLCAHFSDQGPAHLTTSKSAFLSNKAFTDTTWREHLLAAGHGGSTCNSRILGGRGRRIP</sequence>
<reference evidence="1" key="1">
    <citation type="journal article" date="2011" name="Nat. Biotechnol.">
        <title>Genome sequencing and comparison of two nonhuman primate animal models, the cynomolgus and Chinese rhesus macaques.</title>
        <authorList>
            <person name="Yan G."/>
            <person name="Zhang G."/>
            <person name="Fang X."/>
            <person name="Zhang Y."/>
            <person name="Li C."/>
            <person name="Ling F."/>
            <person name="Cooper D.N."/>
            <person name="Li Q."/>
            <person name="Li Y."/>
            <person name="van Gool A.J."/>
            <person name="Du H."/>
            <person name="Chen J."/>
            <person name="Chen R."/>
            <person name="Zhang P."/>
            <person name="Huang Z."/>
            <person name="Thompson J.R."/>
            <person name="Meng Y."/>
            <person name="Bai Y."/>
            <person name="Wang J."/>
            <person name="Zhuo M."/>
            <person name="Wang T."/>
            <person name="Huang Y."/>
            <person name="Wei L."/>
            <person name="Li J."/>
            <person name="Wang Z."/>
            <person name="Hu H."/>
            <person name="Yang P."/>
            <person name="Le L."/>
            <person name="Stenson P.D."/>
            <person name="Li B."/>
            <person name="Liu X."/>
            <person name="Ball E.V."/>
            <person name="An N."/>
            <person name="Huang Q."/>
            <person name="Zhang Y."/>
            <person name="Fan W."/>
            <person name="Zhang X."/>
            <person name="Li Y."/>
            <person name="Wang W."/>
            <person name="Katze M.G."/>
            <person name="Su B."/>
            <person name="Nielsen R."/>
            <person name="Yang H."/>
            <person name="Wang J."/>
            <person name="Wang X."/>
            <person name="Wang J."/>
        </authorList>
    </citation>
    <scope>NUCLEOTIDE SEQUENCE [LARGE SCALE GENOMIC DNA]</scope>
    <source>
        <strain evidence="1">CR-5</strain>
    </source>
</reference>
<organism evidence="1">
    <name type="scientific">Macaca mulatta</name>
    <name type="common">Rhesus macaque</name>
    <dbReference type="NCBI Taxonomy" id="9544"/>
    <lineage>
        <taxon>Eukaryota</taxon>
        <taxon>Metazoa</taxon>
        <taxon>Chordata</taxon>
        <taxon>Craniata</taxon>
        <taxon>Vertebrata</taxon>
        <taxon>Euteleostomi</taxon>
        <taxon>Mammalia</taxon>
        <taxon>Eutheria</taxon>
        <taxon>Euarchontoglires</taxon>
        <taxon>Primates</taxon>
        <taxon>Haplorrhini</taxon>
        <taxon>Catarrhini</taxon>
        <taxon>Cercopithecidae</taxon>
        <taxon>Cercopithecinae</taxon>
        <taxon>Macaca</taxon>
    </lineage>
</organism>
<gene>
    <name evidence="1" type="ORF">EGK_08483</name>
</gene>
<dbReference type="EMBL" id="CM001268">
    <property type="protein sequence ID" value="EHH24768.1"/>
    <property type="molecule type" value="Genomic_DNA"/>
</dbReference>
<name>F7HN72_MACMU</name>
<accession>F7HN72</accession>
<proteinExistence type="predicted"/>
<dbReference type="AlphaFoldDB" id="F7HN72"/>
<dbReference type="HOGENOM" id="CLU_2995884_0_0_1"/>